<evidence type="ECO:0000313" key="2">
    <source>
        <dbReference type="EMBL" id="CAE2197698.1"/>
    </source>
</evidence>
<reference evidence="2" key="1">
    <citation type="submission" date="2021-01" db="EMBL/GenBank/DDBJ databases">
        <authorList>
            <person name="Corre E."/>
            <person name="Pelletier E."/>
            <person name="Niang G."/>
            <person name="Scheremetjew M."/>
            <person name="Finn R."/>
            <person name="Kale V."/>
            <person name="Holt S."/>
            <person name="Cochrane G."/>
            <person name="Meng A."/>
            <person name="Brown T."/>
            <person name="Cohen L."/>
        </authorList>
    </citation>
    <scope>NUCLEOTIDE SEQUENCE</scope>
    <source>
        <strain evidence="2">UIO037</strain>
    </source>
</reference>
<evidence type="ECO:0000256" key="1">
    <source>
        <dbReference type="SAM" id="MobiDB-lite"/>
    </source>
</evidence>
<dbReference type="AlphaFoldDB" id="A0A7S4HFP6"/>
<name>A0A7S4HFP6_9EUKA</name>
<sequence>MPKPPSPPPAFEYHYWKCYYPHGSKEFKAAVLFSVDVDYYTYGMCRLVNAAYYCGALATGHPYKGLTTTAGEKPHVGSDEYFESGHATPKAATGYKTIADSLAQDTGYTKLRKPLNPDYYQAMDSYNWRQSSGNNGQLKEHPTHSAGLTEAVYSNGIVGANATSRFAFGAADKNDHAYNNYALRPGAAALYNDGLHIVNGTSSSKTNPTGRSYFSVNDDVDQKY</sequence>
<gene>
    <name evidence="2" type="ORF">CPOL0286_LOCUS3052</name>
</gene>
<protein>
    <submittedName>
        <fullName evidence="2">Uncharacterized protein</fullName>
    </submittedName>
</protein>
<accession>A0A7S4HFP6</accession>
<feature type="compositionally biased region" description="Polar residues" evidence="1">
    <location>
        <begin position="200"/>
        <end position="215"/>
    </location>
</feature>
<feature type="region of interest" description="Disordered" evidence="1">
    <location>
        <begin position="200"/>
        <end position="224"/>
    </location>
</feature>
<proteinExistence type="predicted"/>
<dbReference type="EMBL" id="HBKO01006344">
    <property type="protein sequence ID" value="CAE2197698.1"/>
    <property type="molecule type" value="Transcribed_RNA"/>
</dbReference>
<organism evidence="2">
    <name type="scientific">Prymnesium polylepis</name>
    <dbReference type="NCBI Taxonomy" id="72548"/>
    <lineage>
        <taxon>Eukaryota</taxon>
        <taxon>Haptista</taxon>
        <taxon>Haptophyta</taxon>
        <taxon>Prymnesiophyceae</taxon>
        <taxon>Prymnesiales</taxon>
        <taxon>Prymnesiaceae</taxon>
        <taxon>Prymnesium</taxon>
    </lineage>
</organism>